<evidence type="ECO:0000256" key="1">
    <source>
        <dbReference type="SAM" id="MobiDB-lite"/>
    </source>
</evidence>
<gene>
    <name evidence="2" type="ORF">GUJ93_ZPchr0002g24485</name>
</gene>
<evidence type="ECO:0000313" key="2">
    <source>
        <dbReference type="EMBL" id="KAG8057132.1"/>
    </source>
</evidence>
<reference evidence="2" key="1">
    <citation type="journal article" date="2021" name="bioRxiv">
        <title>Whole Genome Assembly and Annotation of Northern Wild Rice, Zizania palustris L., Supports a Whole Genome Duplication in the Zizania Genus.</title>
        <authorList>
            <person name="Haas M."/>
            <person name="Kono T."/>
            <person name="Macchietto M."/>
            <person name="Millas R."/>
            <person name="McGilp L."/>
            <person name="Shao M."/>
            <person name="Duquette J."/>
            <person name="Hirsch C.N."/>
            <person name="Kimball J."/>
        </authorList>
    </citation>
    <scope>NUCLEOTIDE SEQUENCE</scope>
    <source>
        <tissue evidence="2">Fresh leaf tissue</tissue>
    </source>
</reference>
<dbReference type="Proteomes" id="UP000729402">
    <property type="component" value="Unassembled WGS sequence"/>
</dbReference>
<dbReference type="AlphaFoldDB" id="A0A8J5RUW2"/>
<feature type="region of interest" description="Disordered" evidence="1">
    <location>
        <begin position="90"/>
        <end position="122"/>
    </location>
</feature>
<accession>A0A8J5RUW2</accession>
<organism evidence="2 3">
    <name type="scientific">Zizania palustris</name>
    <name type="common">Northern wild rice</name>
    <dbReference type="NCBI Taxonomy" id="103762"/>
    <lineage>
        <taxon>Eukaryota</taxon>
        <taxon>Viridiplantae</taxon>
        <taxon>Streptophyta</taxon>
        <taxon>Embryophyta</taxon>
        <taxon>Tracheophyta</taxon>
        <taxon>Spermatophyta</taxon>
        <taxon>Magnoliopsida</taxon>
        <taxon>Liliopsida</taxon>
        <taxon>Poales</taxon>
        <taxon>Poaceae</taxon>
        <taxon>BOP clade</taxon>
        <taxon>Oryzoideae</taxon>
        <taxon>Oryzeae</taxon>
        <taxon>Zizaniinae</taxon>
        <taxon>Zizania</taxon>
    </lineage>
</organism>
<sequence>MVRLLLIRPGGSRQPLSSLDPSTVKSSSGSLVADGLDLDVQHGAMDGSWMCSGLVAASKVKLLQASYESLFVIVQLTEFVATGFSAETLHDEENRGRRQGGGGVRPNELQDLVDTTRKPCLL</sequence>
<proteinExistence type="predicted"/>
<reference evidence="2" key="2">
    <citation type="submission" date="2021-02" db="EMBL/GenBank/DDBJ databases">
        <authorList>
            <person name="Kimball J.A."/>
            <person name="Haas M.W."/>
            <person name="Macchietto M."/>
            <person name="Kono T."/>
            <person name="Duquette J."/>
            <person name="Shao M."/>
        </authorList>
    </citation>
    <scope>NUCLEOTIDE SEQUENCE</scope>
    <source>
        <tissue evidence="2">Fresh leaf tissue</tissue>
    </source>
</reference>
<keyword evidence="3" id="KW-1185">Reference proteome</keyword>
<protein>
    <submittedName>
        <fullName evidence="2">Uncharacterized protein</fullName>
    </submittedName>
</protein>
<comment type="caution">
    <text evidence="2">The sequence shown here is derived from an EMBL/GenBank/DDBJ whole genome shotgun (WGS) entry which is preliminary data.</text>
</comment>
<evidence type="ECO:0000313" key="3">
    <source>
        <dbReference type="Proteomes" id="UP000729402"/>
    </source>
</evidence>
<name>A0A8J5RUW2_ZIZPA</name>
<dbReference type="EMBL" id="JAAALK010000287">
    <property type="protein sequence ID" value="KAG8057132.1"/>
    <property type="molecule type" value="Genomic_DNA"/>
</dbReference>